<protein>
    <submittedName>
        <fullName evidence="1">Uncharacterized protein</fullName>
    </submittedName>
</protein>
<dbReference type="Pfam" id="PF18616">
    <property type="entry name" value="CdiI_3"/>
    <property type="match status" value="1"/>
</dbReference>
<name>A0A1N6JTQ7_9BACT</name>
<evidence type="ECO:0000313" key="1">
    <source>
        <dbReference type="EMBL" id="SIO47774.1"/>
    </source>
</evidence>
<proteinExistence type="predicted"/>
<accession>A0A1N6JTQ7</accession>
<gene>
    <name evidence="1" type="ORF">SAMN04488055_4423</name>
</gene>
<dbReference type="Proteomes" id="UP000185003">
    <property type="component" value="Unassembled WGS sequence"/>
</dbReference>
<dbReference type="OrthoDB" id="4829274at2"/>
<dbReference type="CDD" id="cd20691">
    <property type="entry name" value="CdiI_EC536-like"/>
    <property type="match status" value="1"/>
</dbReference>
<reference evidence="1 2" key="1">
    <citation type="submission" date="2016-11" db="EMBL/GenBank/DDBJ databases">
        <authorList>
            <person name="Jaros S."/>
            <person name="Januszkiewicz K."/>
            <person name="Wedrychowicz H."/>
        </authorList>
    </citation>
    <scope>NUCLEOTIDE SEQUENCE [LARGE SCALE GENOMIC DNA]</scope>
    <source>
        <strain evidence="1 2">DSM 24787</strain>
    </source>
</reference>
<keyword evidence="2" id="KW-1185">Reference proteome</keyword>
<dbReference type="InterPro" id="IPR040547">
    <property type="entry name" value="CdiI"/>
</dbReference>
<sequence length="130" mass="15102">MTLNKSIEQLENDYWKDIAFPTGLVERCYRYRRIPIGNLTAEQMRTLISQQLGIKFLMPLVLEMLKKDVLMEADLYEGDLLEVVLKIKAPFWEQNPSIKSQVLHLIEANKQLLVQAGVAKLFNQFLEIHA</sequence>
<organism evidence="1 2">
    <name type="scientific">Chitinophaga niabensis</name>
    <dbReference type="NCBI Taxonomy" id="536979"/>
    <lineage>
        <taxon>Bacteria</taxon>
        <taxon>Pseudomonadati</taxon>
        <taxon>Bacteroidota</taxon>
        <taxon>Chitinophagia</taxon>
        <taxon>Chitinophagales</taxon>
        <taxon>Chitinophagaceae</taxon>
        <taxon>Chitinophaga</taxon>
    </lineage>
</organism>
<dbReference type="STRING" id="536979.SAMN04488055_4423"/>
<dbReference type="AlphaFoldDB" id="A0A1N6JTQ7"/>
<evidence type="ECO:0000313" key="2">
    <source>
        <dbReference type="Proteomes" id="UP000185003"/>
    </source>
</evidence>
<dbReference type="EMBL" id="FSRA01000002">
    <property type="protein sequence ID" value="SIO47774.1"/>
    <property type="molecule type" value="Genomic_DNA"/>
</dbReference>